<evidence type="ECO:0000313" key="1">
    <source>
        <dbReference type="EMBL" id="CAM9563349.1"/>
    </source>
</evidence>
<sequence>MLALPPPLPPGPSSDMTSHALWFWEDLDMAFLCPTLGSSKGSHCGLGLLPASSASLSDMLAQSFSSPPAACGSAVGTWPAEPRPPCCWVELQALLQVSPGIPHRVGLSLGDKALLIVAVRFLGLVFSGS</sequence>
<accession>A0AC59YCK5</accession>
<dbReference type="Proteomes" id="UP001162501">
    <property type="component" value="Chromosome 12"/>
</dbReference>
<protein>
    <submittedName>
        <fullName evidence="1">Uncharacterized protein</fullName>
    </submittedName>
</protein>
<name>A0AC59YCK5_RANTA</name>
<proteinExistence type="predicted"/>
<organism evidence="1 2">
    <name type="scientific">Rangifer tarandus platyrhynchus</name>
    <name type="common">Svalbard reindeer</name>
    <dbReference type="NCBI Taxonomy" id="3082113"/>
    <lineage>
        <taxon>Eukaryota</taxon>
        <taxon>Metazoa</taxon>
        <taxon>Chordata</taxon>
        <taxon>Craniata</taxon>
        <taxon>Vertebrata</taxon>
        <taxon>Euteleostomi</taxon>
        <taxon>Mammalia</taxon>
        <taxon>Eutheria</taxon>
        <taxon>Laurasiatheria</taxon>
        <taxon>Artiodactyla</taxon>
        <taxon>Ruminantia</taxon>
        <taxon>Pecora</taxon>
        <taxon>Cervidae</taxon>
        <taxon>Odocoileinae</taxon>
        <taxon>Rangifer</taxon>
    </lineage>
</organism>
<dbReference type="EMBL" id="OX596096">
    <property type="protein sequence ID" value="CAM9563349.1"/>
    <property type="molecule type" value="Genomic_DNA"/>
</dbReference>
<evidence type="ECO:0000313" key="2">
    <source>
        <dbReference type="Proteomes" id="UP001162501"/>
    </source>
</evidence>
<reference evidence="1" key="2">
    <citation type="submission" date="2025-03" db="EMBL/GenBank/DDBJ databases">
        <authorList>
            <consortium name="ELIXIR-Norway"/>
            <consortium name="Elixir Norway"/>
        </authorList>
    </citation>
    <scope>NUCLEOTIDE SEQUENCE</scope>
</reference>
<gene>
    <name evidence="1" type="ORF">MRATA1EN22A_LOCUS4294</name>
</gene>
<reference evidence="1" key="1">
    <citation type="submission" date="2023-05" db="EMBL/GenBank/DDBJ databases">
        <authorList>
            <consortium name="ELIXIR-Norway"/>
        </authorList>
    </citation>
    <scope>NUCLEOTIDE SEQUENCE</scope>
</reference>